<proteinExistence type="predicted"/>
<name>A0A927CVY1_9BACI</name>
<dbReference type="PANTHER" id="PTHR30055">
    <property type="entry name" value="HTH-TYPE TRANSCRIPTIONAL REGULATOR RUTR"/>
    <property type="match status" value="1"/>
</dbReference>
<dbReference type="PANTHER" id="PTHR30055:SF207">
    <property type="entry name" value="HTH-TYPE TRANSCRIPTIONAL REPRESSOR FATR"/>
    <property type="match status" value="1"/>
</dbReference>
<evidence type="ECO:0000256" key="1">
    <source>
        <dbReference type="ARBA" id="ARBA00023125"/>
    </source>
</evidence>
<comment type="caution">
    <text evidence="4">The sequence shown here is derived from an EMBL/GenBank/DDBJ whole genome shotgun (WGS) entry which is preliminary data.</text>
</comment>
<dbReference type="InterPro" id="IPR050109">
    <property type="entry name" value="HTH-type_TetR-like_transc_reg"/>
</dbReference>
<dbReference type="Gene3D" id="1.10.357.10">
    <property type="entry name" value="Tetracycline Repressor, domain 2"/>
    <property type="match status" value="1"/>
</dbReference>
<feature type="DNA-binding region" description="H-T-H motif" evidence="2">
    <location>
        <begin position="26"/>
        <end position="45"/>
    </location>
</feature>
<dbReference type="InterPro" id="IPR001647">
    <property type="entry name" value="HTH_TetR"/>
</dbReference>
<keyword evidence="5" id="KW-1185">Reference proteome</keyword>
<keyword evidence="1 2" id="KW-0238">DNA-binding</keyword>
<dbReference type="InterPro" id="IPR023772">
    <property type="entry name" value="DNA-bd_HTH_TetR-type_CS"/>
</dbReference>
<feature type="domain" description="HTH tetR-type" evidence="3">
    <location>
        <begin position="3"/>
        <end position="63"/>
    </location>
</feature>
<evidence type="ECO:0000256" key="2">
    <source>
        <dbReference type="PROSITE-ProRule" id="PRU00335"/>
    </source>
</evidence>
<organism evidence="4 5">
    <name type="scientific">Peribacillus faecalis</name>
    <dbReference type="NCBI Taxonomy" id="2772559"/>
    <lineage>
        <taxon>Bacteria</taxon>
        <taxon>Bacillati</taxon>
        <taxon>Bacillota</taxon>
        <taxon>Bacilli</taxon>
        <taxon>Bacillales</taxon>
        <taxon>Bacillaceae</taxon>
        <taxon>Peribacillus</taxon>
    </lineage>
</organism>
<sequence>MAGNKREDILNSALHLFSERGYDGTTVPMIADQAKVGTGTIYRYFDNKEYLVNCLFQECVQKFSDAVITYEFSSQNDIKQQFNVFFFKMVEYAKNNPQALQFIESHWRGHYLDNKSEEMFEQFLNFFRSFAENGKRAGILRPLPEDAFIAIVYGAFTHLFKLVRIGMLRDDQHLYEEVADCCWNAIRIL</sequence>
<dbReference type="PROSITE" id="PS01081">
    <property type="entry name" value="HTH_TETR_1"/>
    <property type="match status" value="1"/>
</dbReference>
<dbReference type="RefSeq" id="WP_190997299.1">
    <property type="nucleotide sequence ID" value="NZ_JACXSI010000010.1"/>
</dbReference>
<dbReference type="Proteomes" id="UP000602076">
    <property type="component" value="Unassembled WGS sequence"/>
</dbReference>
<dbReference type="PROSITE" id="PS50977">
    <property type="entry name" value="HTH_TETR_2"/>
    <property type="match status" value="1"/>
</dbReference>
<evidence type="ECO:0000259" key="3">
    <source>
        <dbReference type="PROSITE" id="PS50977"/>
    </source>
</evidence>
<reference evidence="4" key="1">
    <citation type="submission" date="2020-09" db="EMBL/GenBank/DDBJ databases">
        <title>Bacillus faecalis sp. nov., a moderately halophilic bacterium isolated from cow faeces.</title>
        <authorList>
            <person name="Jiang L."/>
            <person name="Lee J."/>
        </authorList>
    </citation>
    <scope>NUCLEOTIDE SEQUENCE</scope>
    <source>
        <strain evidence="4">AGMB 02131</strain>
    </source>
</reference>
<dbReference type="AlphaFoldDB" id="A0A927CVY1"/>
<dbReference type="GO" id="GO:0003700">
    <property type="term" value="F:DNA-binding transcription factor activity"/>
    <property type="evidence" value="ECO:0007669"/>
    <property type="project" value="TreeGrafter"/>
</dbReference>
<dbReference type="InterPro" id="IPR009057">
    <property type="entry name" value="Homeodomain-like_sf"/>
</dbReference>
<dbReference type="InterPro" id="IPR036271">
    <property type="entry name" value="Tet_transcr_reg_TetR-rel_C_sf"/>
</dbReference>
<gene>
    <name evidence="4" type="ORF">IEO70_05200</name>
</gene>
<evidence type="ECO:0000313" key="4">
    <source>
        <dbReference type="EMBL" id="MBD3107757.1"/>
    </source>
</evidence>
<protein>
    <submittedName>
        <fullName evidence="4">TetR/AcrR family transcriptional regulator</fullName>
    </submittedName>
</protein>
<evidence type="ECO:0000313" key="5">
    <source>
        <dbReference type="Proteomes" id="UP000602076"/>
    </source>
</evidence>
<dbReference type="SUPFAM" id="SSF46689">
    <property type="entry name" value="Homeodomain-like"/>
    <property type="match status" value="1"/>
</dbReference>
<dbReference type="PRINTS" id="PR00455">
    <property type="entry name" value="HTHTETR"/>
</dbReference>
<accession>A0A927CVY1</accession>
<dbReference type="Pfam" id="PF16295">
    <property type="entry name" value="TetR_C_10"/>
    <property type="match status" value="1"/>
</dbReference>
<dbReference type="GO" id="GO:0000976">
    <property type="term" value="F:transcription cis-regulatory region binding"/>
    <property type="evidence" value="ECO:0007669"/>
    <property type="project" value="TreeGrafter"/>
</dbReference>
<dbReference type="EMBL" id="JACXSI010000010">
    <property type="protein sequence ID" value="MBD3107757.1"/>
    <property type="molecule type" value="Genomic_DNA"/>
</dbReference>
<dbReference type="InterPro" id="IPR032551">
    <property type="entry name" value="BscR_C"/>
</dbReference>
<dbReference type="SUPFAM" id="SSF48498">
    <property type="entry name" value="Tetracyclin repressor-like, C-terminal domain"/>
    <property type="match status" value="1"/>
</dbReference>
<dbReference type="Pfam" id="PF00440">
    <property type="entry name" value="TetR_N"/>
    <property type="match status" value="1"/>
</dbReference>